<evidence type="ECO:0000256" key="2">
    <source>
        <dbReference type="ARBA" id="ARBA00022692"/>
    </source>
</evidence>
<keyword evidence="3" id="KW-0479">Metal-binding</keyword>
<proteinExistence type="predicted"/>
<sequence>MPNCRFCTSLLCNCYYYILQPHFLLIILMLSVPVSLQDSSQIGGISLACGNSLSSNSPPLGQTLSQYQLVGMDVLIKNVCSPLSTEPTTAYLPGSGYLVARCDECSKCPQELLHLNRALTQLAVNAKLSSLIIVVDKELERLRPSSSRPTPGNSPLVKFVFSSTSPSDDGGGGLLSLCDPNGDVSDNESLKSFSKTSVLFVSISFIILIVISLAWLVFYYVQRFRYAHAKDRLQRRLFNAAKKALARIPTRPVKSGDRELNSDCPVCIDPYKPGDICRQLPCRHIFHKSCVDPWLLEHRTCPMCKSDILKAFGYHVSSRSRAQFSASVDDDIPSVVGGGRGEILQIIIILIIEKEID</sequence>
<keyword evidence="5" id="KW-0862">Zinc</keyword>
<comment type="subcellular location">
    <subcellularLocation>
        <location evidence="1">Membrane</location>
    </subcellularLocation>
</comment>
<keyword evidence="6 9" id="KW-1133">Transmembrane helix</keyword>
<evidence type="ECO:0000259" key="10">
    <source>
        <dbReference type="PROSITE" id="PS50089"/>
    </source>
</evidence>
<evidence type="ECO:0000256" key="5">
    <source>
        <dbReference type="ARBA" id="ARBA00022833"/>
    </source>
</evidence>
<feature type="domain" description="RING-type" evidence="10">
    <location>
        <begin position="264"/>
        <end position="305"/>
    </location>
</feature>
<protein>
    <submittedName>
        <fullName evidence="11">RING-type domain-containing protein</fullName>
    </submittedName>
</protein>
<evidence type="ECO:0000256" key="4">
    <source>
        <dbReference type="ARBA" id="ARBA00022771"/>
    </source>
</evidence>
<evidence type="ECO:0000256" key="1">
    <source>
        <dbReference type="ARBA" id="ARBA00004370"/>
    </source>
</evidence>
<dbReference type="PANTHER" id="PTHR46539">
    <property type="entry name" value="E3 UBIQUITIN-PROTEIN LIGASE ATL42"/>
    <property type="match status" value="1"/>
</dbReference>
<dbReference type="Pfam" id="PF13639">
    <property type="entry name" value="zf-RING_2"/>
    <property type="match status" value="1"/>
</dbReference>
<keyword evidence="2 9" id="KW-0812">Transmembrane</keyword>
<organism evidence="11 12">
    <name type="scientific">Meloidogyne graminicola</name>
    <dbReference type="NCBI Taxonomy" id="189291"/>
    <lineage>
        <taxon>Eukaryota</taxon>
        <taxon>Metazoa</taxon>
        <taxon>Ecdysozoa</taxon>
        <taxon>Nematoda</taxon>
        <taxon>Chromadorea</taxon>
        <taxon>Rhabditida</taxon>
        <taxon>Tylenchina</taxon>
        <taxon>Tylenchomorpha</taxon>
        <taxon>Tylenchoidea</taxon>
        <taxon>Meloidogynidae</taxon>
        <taxon>Meloidogyninae</taxon>
        <taxon>Meloidogyne</taxon>
    </lineage>
</organism>
<dbReference type="SMART" id="SM00184">
    <property type="entry name" value="RING"/>
    <property type="match status" value="1"/>
</dbReference>
<evidence type="ECO:0000313" key="12">
    <source>
        <dbReference type="Proteomes" id="UP000605970"/>
    </source>
</evidence>
<dbReference type="Proteomes" id="UP000605970">
    <property type="component" value="Unassembled WGS sequence"/>
</dbReference>
<evidence type="ECO:0000256" key="3">
    <source>
        <dbReference type="ARBA" id="ARBA00022723"/>
    </source>
</evidence>
<evidence type="ECO:0000256" key="8">
    <source>
        <dbReference type="PROSITE-ProRule" id="PRU00175"/>
    </source>
</evidence>
<keyword evidence="12" id="KW-1185">Reference proteome</keyword>
<reference evidence="11" key="1">
    <citation type="journal article" date="2020" name="Ecol. Evol.">
        <title>Genome structure and content of the rice root-knot nematode (Meloidogyne graminicola).</title>
        <authorList>
            <person name="Phan N.T."/>
            <person name="Danchin E.G.J."/>
            <person name="Klopp C."/>
            <person name="Perfus-Barbeoch L."/>
            <person name="Kozlowski D.K."/>
            <person name="Koutsovoulos G.D."/>
            <person name="Lopez-Roques C."/>
            <person name="Bouchez O."/>
            <person name="Zahm M."/>
            <person name="Besnard G."/>
            <person name="Bellafiore S."/>
        </authorList>
    </citation>
    <scope>NUCLEOTIDE SEQUENCE</scope>
    <source>
        <strain evidence="11">VN-18</strain>
    </source>
</reference>
<dbReference type="SUPFAM" id="SSF57850">
    <property type="entry name" value="RING/U-box"/>
    <property type="match status" value="1"/>
</dbReference>
<evidence type="ECO:0000256" key="9">
    <source>
        <dbReference type="SAM" id="Phobius"/>
    </source>
</evidence>
<name>A0A8T0A2M4_9BILA</name>
<dbReference type="GO" id="GO:0016020">
    <property type="term" value="C:membrane"/>
    <property type="evidence" value="ECO:0007669"/>
    <property type="project" value="UniProtKB-SubCell"/>
</dbReference>
<dbReference type="InterPro" id="IPR001841">
    <property type="entry name" value="Znf_RING"/>
</dbReference>
<comment type="caution">
    <text evidence="11">The sequence shown here is derived from an EMBL/GenBank/DDBJ whole genome shotgun (WGS) entry which is preliminary data.</text>
</comment>
<evidence type="ECO:0000256" key="6">
    <source>
        <dbReference type="ARBA" id="ARBA00022989"/>
    </source>
</evidence>
<feature type="transmembrane region" description="Helical" evidence="9">
    <location>
        <begin position="15"/>
        <end position="36"/>
    </location>
</feature>
<dbReference type="EMBL" id="JABEBT010000004">
    <property type="protein sequence ID" value="KAF7639559.1"/>
    <property type="molecule type" value="Genomic_DNA"/>
</dbReference>
<dbReference type="AlphaFoldDB" id="A0A8T0A2M4"/>
<keyword evidence="7 9" id="KW-0472">Membrane</keyword>
<keyword evidence="4 8" id="KW-0863">Zinc-finger</keyword>
<dbReference type="InterPro" id="IPR013083">
    <property type="entry name" value="Znf_RING/FYVE/PHD"/>
</dbReference>
<dbReference type="GO" id="GO:0008270">
    <property type="term" value="F:zinc ion binding"/>
    <property type="evidence" value="ECO:0007669"/>
    <property type="project" value="UniProtKB-KW"/>
</dbReference>
<evidence type="ECO:0000256" key="7">
    <source>
        <dbReference type="ARBA" id="ARBA00023136"/>
    </source>
</evidence>
<dbReference type="Gene3D" id="3.30.40.10">
    <property type="entry name" value="Zinc/RING finger domain, C3HC4 (zinc finger)"/>
    <property type="match status" value="1"/>
</dbReference>
<evidence type="ECO:0000313" key="11">
    <source>
        <dbReference type="EMBL" id="KAF7639559.1"/>
    </source>
</evidence>
<dbReference type="PROSITE" id="PS50089">
    <property type="entry name" value="ZF_RING_2"/>
    <property type="match status" value="1"/>
</dbReference>
<gene>
    <name evidence="11" type="ORF">Mgra_00000889</name>
</gene>
<dbReference type="FunFam" id="3.30.40.10:FF:000009">
    <property type="entry name" value="E3 ubiquitin-protein ligase RNF130"/>
    <property type="match status" value="1"/>
</dbReference>
<feature type="transmembrane region" description="Helical" evidence="9">
    <location>
        <begin position="198"/>
        <end position="221"/>
    </location>
</feature>
<accession>A0A8T0A2M4</accession>
<dbReference type="OrthoDB" id="5357315at2759"/>
<dbReference type="PANTHER" id="PTHR46539:SF23">
    <property type="entry name" value="RING-TYPE DOMAIN-CONTAINING PROTEIN"/>
    <property type="match status" value="1"/>
</dbReference>